<organism evidence="10 11">
    <name type="scientific">Desulfuribacillus stibiiarsenatis</name>
    <dbReference type="NCBI Taxonomy" id="1390249"/>
    <lineage>
        <taxon>Bacteria</taxon>
        <taxon>Bacillati</taxon>
        <taxon>Bacillota</taxon>
        <taxon>Desulfuribacillia</taxon>
        <taxon>Desulfuribacillales</taxon>
        <taxon>Desulfuribacillaceae</taxon>
        <taxon>Desulfuribacillus</taxon>
    </lineage>
</organism>
<keyword evidence="3 8" id="KW-0479">Metal-binding</keyword>
<evidence type="ECO:0000256" key="8">
    <source>
        <dbReference type="HAMAP-Rule" id="MF_00316"/>
    </source>
</evidence>
<dbReference type="EMBL" id="MJAT01000033">
    <property type="protein sequence ID" value="OEH85222.1"/>
    <property type="molecule type" value="Genomic_DNA"/>
</dbReference>
<feature type="domain" description="MobA-like NTP transferase" evidence="9">
    <location>
        <begin position="4"/>
        <end position="154"/>
    </location>
</feature>
<dbReference type="AlphaFoldDB" id="A0A1E5L4X9"/>
<dbReference type="Proteomes" id="UP000095255">
    <property type="component" value="Unassembled WGS sequence"/>
</dbReference>
<comment type="catalytic activity">
    <reaction evidence="8">
        <text>Mo-molybdopterin + GTP + H(+) = Mo-molybdopterin guanine dinucleotide + diphosphate</text>
        <dbReference type="Rhea" id="RHEA:34243"/>
        <dbReference type="ChEBI" id="CHEBI:15378"/>
        <dbReference type="ChEBI" id="CHEBI:33019"/>
        <dbReference type="ChEBI" id="CHEBI:37565"/>
        <dbReference type="ChEBI" id="CHEBI:71302"/>
        <dbReference type="ChEBI" id="CHEBI:71310"/>
        <dbReference type="EC" id="2.7.7.77"/>
    </reaction>
</comment>
<feature type="binding site" evidence="8">
    <location>
        <position position="68"/>
    </location>
    <ligand>
        <name>GTP</name>
        <dbReference type="ChEBI" id="CHEBI:37565"/>
    </ligand>
</feature>
<evidence type="ECO:0000313" key="11">
    <source>
        <dbReference type="Proteomes" id="UP000095255"/>
    </source>
</evidence>
<dbReference type="EC" id="2.7.7.77" evidence="8"/>
<feature type="binding site" evidence="8">
    <location>
        <position position="97"/>
    </location>
    <ligand>
        <name>GTP</name>
        <dbReference type="ChEBI" id="CHEBI:37565"/>
    </ligand>
</feature>
<comment type="caution">
    <text evidence="10">The sequence shown here is derived from an EMBL/GenBank/DDBJ whole genome shotgun (WGS) entry which is preliminary data.</text>
</comment>
<evidence type="ECO:0000256" key="1">
    <source>
        <dbReference type="ARBA" id="ARBA00022490"/>
    </source>
</evidence>
<dbReference type="HAMAP" id="MF_00316">
    <property type="entry name" value="MobA"/>
    <property type="match status" value="1"/>
</dbReference>
<keyword evidence="7 8" id="KW-0501">Molybdenum cofactor biosynthesis</keyword>
<evidence type="ECO:0000259" key="9">
    <source>
        <dbReference type="Pfam" id="PF12804"/>
    </source>
</evidence>
<dbReference type="GO" id="GO:0061603">
    <property type="term" value="F:molybdenum cofactor guanylyltransferase activity"/>
    <property type="evidence" value="ECO:0007669"/>
    <property type="project" value="UniProtKB-EC"/>
</dbReference>
<dbReference type="CDD" id="cd02503">
    <property type="entry name" value="MobA"/>
    <property type="match status" value="1"/>
</dbReference>
<name>A0A1E5L4X9_9FIRM</name>
<feature type="binding site" evidence="8">
    <location>
        <begin position="7"/>
        <end position="9"/>
    </location>
    <ligand>
        <name>GTP</name>
        <dbReference type="ChEBI" id="CHEBI:37565"/>
    </ligand>
</feature>
<dbReference type="InterPro" id="IPR013482">
    <property type="entry name" value="Molybde_CF_guanTrfase"/>
</dbReference>
<evidence type="ECO:0000256" key="2">
    <source>
        <dbReference type="ARBA" id="ARBA00022679"/>
    </source>
</evidence>
<comment type="domain">
    <text evidence="8">The N-terminal domain determines nucleotide recognition and specific binding, while the C-terminal domain determines the specific binding to the target protein.</text>
</comment>
<feature type="binding site" evidence="8">
    <location>
        <position position="19"/>
    </location>
    <ligand>
        <name>GTP</name>
        <dbReference type="ChEBI" id="CHEBI:37565"/>
    </ligand>
</feature>
<dbReference type="SUPFAM" id="SSF53448">
    <property type="entry name" value="Nucleotide-diphospho-sugar transferases"/>
    <property type="match status" value="1"/>
</dbReference>
<dbReference type="STRING" id="1390249.BHU72_06345"/>
<dbReference type="PANTHER" id="PTHR19136">
    <property type="entry name" value="MOLYBDENUM COFACTOR GUANYLYLTRANSFERASE"/>
    <property type="match status" value="1"/>
</dbReference>
<gene>
    <name evidence="8" type="primary">mobA</name>
    <name evidence="10" type="ORF">BHU72_06345</name>
</gene>
<accession>A0A1E5L4X9</accession>
<evidence type="ECO:0000313" key="10">
    <source>
        <dbReference type="EMBL" id="OEH85222.1"/>
    </source>
</evidence>
<dbReference type="PANTHER" id="PTHR19136:SF81">
    <property type="entry name" value="MOLYBDENUM COFACTOR GUANYLYLTRANSFERASE"/>
    <property type="match status" value="1"/>
</dbReference>
<dbReference type="GO" id="GO:0006777">
    <property type="term" value="P:Mo-molybdopterin cofactor biosynthetic process"/>
    <property type="evidence" value="ECO:0007669"/>
    <property type="project" value="UniProtKB-KW"/>
</dbReference>
<dbReference type="RefSeq" id="WP_069702549.1">
    <property type="nucleotide sequence ID" value="NZ_MJAT01000033.1"/>
</dbReference>
<keyword evidence="4 8" id="KW-0547">Nucleotide-binding</keyword>
<comment type="caution">
    <text evidence="8">Lacks conserved residue(s) required for the propagation of feature annotation.</text>
</comment>
<dbReference type="GO" id="GO:0046872">
    <property type="term" value="F:metal ion binding"/>
    <property type="evidence" value="ECO:0007669"/>
    <property type="project" value="UniProtKB-KW"/>
</dbReference>
<evidence type="ECO:0000256" key="5">
    <source>
        <dbReference type="ARBA" id="ARBA00022842"/>
    </source>
</evidence>
<dbReference type="Pfam" id="PF12804">
    <property type="entry name" value="NTP_transf_3"/>
    <property type="match status" value="1"/>
</dbReference>
<comment type="cofactor">
    <cofactor evidence="8">
        <name>Mg(2+)</name>
        <dbReference type="ChEBI" id="CHEBI:18420"/>
    </cofactor>
</comment>
<sequence>MITGVILAGGLSKRMGQDKGLLELNGVTMVEHIHEKLLPVANPIILVTNRPESYHKVAQTLAVQMIEDEIPQLGPLSGIHAALGKSGNPYIMAIACDMPYADPAWFIAKAQDFMHEGYQLIIGQTTDGRLQPLHAIYHKDSRETIERLLLAQDLKISNLVNQVKAKIIPLEERQDIFYNMNTPEDYRTAKGKA</sequence>
<protein>
    <recommendedName>
        <fullName evidence="8">Probable molybdenum cofactor guanylyltransferase</fullName>
        <shortName evidence="8">MoCo guanylyltransferase</shortName>
        <ecNumber evidence="8">2.7.7.77</ecNumber>
    </recommendedName>
    <alternativeName>
        <fullName evidence="8">GTP:molybdopterin guanylyltransferase</fullName>
    </alternativeName>
    <alternativeName>
        <fullName evidence="8">Mo-MPT guanylyltransferase</fullName>
    </alternativeName>
    <alternativeName>
        <fullName evidence="8">Molybdopterin guanylyltransferase</fullName>
    </alternativeName>
    <alternativeName>
        <fullName evidence="8">Molybdopterin-guanine dinucleotide synthase</fullName>
        <shortName evidence="8">MGD synthase</shortName>
    </alternativeName>
</protein>
<keyword evidence="6 8" id="KW-0342">GTP-binding</keyword>
<dbReference type="OrthoDB" id="9788394at2"/>
<dbReference type="GO" id="GO:0005737">
    <property type="term" value="C:cytoplasm"/>
    <property type="evidence" value="ECO:0007669"/>
    <property type="project" value="UniProtKB-SubCell"/>
</dbReference>
<keyword evidence="1 8" id="KW-0963">Cytoplasm</keyword>
<comment type="subcellular location">
    <subcellularLocation>
        <location evidence="8">Cytoplasm</location>
    </subcellularLocation>
</comment>
<keyword evidence="2 8" id="KW-0808">Transferase</keyword>
<comment type="function">
    <text evidence="8">Transfers a GMP moiety from GTP to Mo-molybdopterin (Mo-MPT) cofactor (Moco or molybdenum cofactor) to form Mo-molybdopterin guanine dinucleotide (Mo-MGD) cofactor.</text>
</comment>
<proteinExistence type="inferred from homology"/>
<evidence type="ECO:0000256" key="4">
    <source>
        <dbReference type="ARBA" id="ARBA00022741"/>
    </source>
</evidence>
<evidence type="ECO:0000256" key="7">
    <source>
        <dbReference type="ARBA" id="ARBA00023150"/>
    </source>
</evidence>
<feature type="binding site" evidence="8">
    <location>
        <position position="97"/>
    </location>
    <ligand>
        <name>Mg(2+)</name>
        <dbReference type="ChEBI" id="CHEBI:18420"/>
    </ligand>
</feature>
<dbReference type="Gene3D" id="3.90.550.10">
    <property type="entry name" value="Spore Coat Polysaccharide Biosynthesis Protein SpsA, Chain A"/>
    <property type="match status" value="1"/>
</dbReference>
<dbReference type="InterPro" id="IPR025877">
    <property type="entry name" value="MobA-like_NTP_Trfase"/>
</dbReference>
<evidence type="ECO:0000256" key="6">
    <source>
        <dbReference type="ARBA" id="ARBA00023134"/>
    </source>
</evidence>
<dbReference type="InterPro" id="IPR029044">
    <property type="entry name" value="Nucleotide-diphossugar_trans"/>
</dbReference>
<keyword evidence="5 8" id="KW-0460">Magnesium</keyword>
<dbReference type="GO" id="GO:0005525">
    <property type="term" value="F:GTP binding"/>
    <property type="evidence" value="ECO:0007669"/>
    <property type="project" value="UniProtKB-UniRule"/>
</dbReference>
<reference evidence="10 11" key="1">
    <citation type="submission" date="2016-09" db="EMBL/GenBank/DDBJ databases">
        <title>Desulfuribacillus arsenicus sp. nov., an obligately anaerobic, dissimilatory arsenic- and antimonate-reducing bacterium isolated from anoxic sediments.</title>
        <authorList>
            <person name="Abin C.A."/>
            <person name="Hollibaugh J.T."/>
        </authorList>
    </citation>
    <scope>NUCLEOTIDE SEQUENCE [LARGE SCALE GENOMIC DNA]</scope>
    <source>
        <strain evidence="10 11">MLFW-2</strain>
    </source>
</reference>
<evidence type="ECO:0000256" key="3">
    <source>
        <dbReference type="ARBA" id="ARBA00022723"/>
    </source>
</evidence>
<keyword evidence="11" id="KW-1185">Reference proteome</keyword>
<comment type="similarity">
    <text evidence="8">Belongs to the MobA family.</text>
</comment>